<proteinExistence type="predicted"/>
<evidence type="ECO:0000259" key="1">
    <source>
        <dbReference type="Pfam" id="PF14230"/>
    </source>
</evidence>
<dbReference type="InterPro" id="IPR025637">
    <property type="entry name" value="DUF4333"/>
</dbReference>
<comment type="caution">
    <text evidence="2">The sequence shown here is derived from an EMBL/GenBank/DDBJ whole genome shotgun (WGS) entry which is preliminary data.</text>
</comment>
<organism evidence="2 3">
    <name type="scientific">Actinomycetospora aurantiaca</name>
    <dbReference type="NCBI Taxonomy" id="3129233"/>
    <lineage>
        <taxon>Bacteria</taxon>
        <taxon>Bacillati</taxon>
        <taxon>Actinomycetota</taxon>
        <taxon>Actinomycetes</taxon>
        <taxon>Pseudonocardiales</taxon>
        <taxon>Pseudonocardiaceae</taxon>
        <taxon>Actinomycetospora</taxon>
    </lineage>
</organism>
<accession>A0ABU8MT22</accession>
<evidence type="ECO:0000313" key="2">
    <source>
        <dbReference type="EMBL" id="MEJ2869820.1"/>
    </source>
</evidence>
<protein>
    <submittedName>
        <fullName evidence="2">DUF4333 domain-containing protein</fullName>
    </submittedName>
</protein>
<dbReference type="Proteomes" id="UP001385809">
    <property type="component" value="Unassembled WGS sequence"/>
</dbReference>
<evidence type="ECO:0000313" key="3">
    <source>
        <dbReference type="Proteomes" id="UP001385809"/>
    </source>
</evidence>
<dbReference type="RefSeq" id="WP_337696397.1">
    <property type="nucleotide sequence ID" value="NZ_JBBEGN010000009.1"/>
</dbReference>
<dbReference type="Pfam" id="PF14230">
    <property type="entry name" value="DUF4333"/>
    <property type="match status" value="1"/>
</dbReference>
<gene>
    <name evidence="2" type="ORF">WCD74_18780</name>
</gene>
<dbReference type="EMBL" id="JBBEGN010000009">
    <property type="protein sequence ID" value="MEJ2869820.1"/>
    <property type="molecule type" value="Genomic_DNA"/>
</dbReference>
<name>A0ABU8MT22_9PSEU</name>
<sequence>MSRSTTPAPKRSSTSRWGSTLALAGAAAYLLICLAQVTGLDELVATHTVPAAVVAEDAAGLVPSGSATCADDLTAEVGATIDCSVVGAETPLFVVRATVTSVDGEDVAYEFRRPE</sequence>
<reference evidence="2 3" key="1">
    <citation type="submission" date="2024-03" db="EMBL/GenBank/DDBJ databases">
        <title>Actinomycetospora sp. OC33-EN08, a novel actinomycete isolated from wild orchid (Aerides multiflora).</title>
        <authorList>
            <person name="Suriyachadkun C."/>
        </authorList>
    </citation>
    <scope>NUCLEOTIDE SEQUENCE [LARGE SCALE GENOMIC DNA]</scope>
    <source>
        <strain evidence="2 3">OC33-EN08</strain>
    </source>
</reference>
<feature type="domain" description="DUF4333" evidence="1">
    <location>
        <begin position="40"/>
        <end position="104"/>
    </location>
</feature>
<keyword evidence="3" id="KW-1185">Reference proteome</keyword>